<dbReference type="eggNOG" id="COG1309">
    <property type="taxonomic scope" value="Bacteria"/>
</dbReference>
<dbReference type="EMBL" id="AEUZ02000001">
    <property type="protein sequence ID" value="EHJ57039.1"/>
    <property type="molecule type" value="Genomic_DNA"/>
</dbReference>
<sequence length="189" mass="21916">MSKNTRNTETKQFIRWAIAKLLEQHSFEEISVTMICREAAINRGTFYLHYLDKYDMMDKLKEETFSHIYAIISEDTKALTREVILAALQYIAEDFDFISVIASSTYVNLPKSIREFINYILDGISNFDDLISQELIVPEKFARTAYVASIESIISKWVIEGGQESPEEMADIIYQIATFYLMFKAFLIV</sequence>
<dbReference type="SUPFAM" id="SSF46689">
    <property type="entry name" value="Homeodomain-like"/>
    <property type="match status" value="1"/>
</dbReference>
<protein>
    <submittedName>
        <fullName evidence="4">Transcriptional regulator, TetR family</fullName>
    </submittedName>
</protein>
<dbReference type="STRING" id="764291.STRUR_2062"/>
<evidence type="ECO:0000313" key="4">
    <source>
        <dbReference type="EMBL" id="EHJ57039.1"/>
    </source>
</evidence>
<evidence type="ECO:0000256" key="1">
    <source>
        <dbReference type="ARBA" id="ARBA00023125"/>
    </source>
</evidence>
<dbReference type="InterPro" id="IPR001647">
    <property type="entry name" value="HTH_TetR"/>
</dbReference>
<reference evidence="4 5" key="1">
    <citation type="journal article" date="2014" name="Int. J. Syst. Evol. Microbiol.">
        <title>Phylogenomics and the dynamic genome evolution of the genus Streptococcus.</title>
        <authorList>
            <consortium name="The Broad Institute Genome Sequencing Platform"/>
            <person name="Richards V.P."/>
            <person name="Palmer S.R."/>
            <person name="Pavinski Bitar P.D."/>
            <person name="Qin X."/>
            <person name="Weinstock G.M."/>
            <person name="Highlander S.K."/>
            <person name="Town C.D."/>
            <person name="Burne R.A."/>
            <person name="Stanhope M.J."/>
        </authorList>
    </citation>
    <scope>NUCLEOTIDE SEQUENCE [LARGE SCALE GENOMIC DNA]</scope>
    <source>
        <strain evidence="4 5">2285-97</strain>
    </source>
</reference>
<comment type="caution">
    <text evidence="4">The sequence shown here is derived from an EMBL/GenBank/DDBJ whole genome shotgun (WGS) entry which is preliminary data.</text>
</comment>
<dbReference type="GO" id="GO:0003677">
    <property type="term" value="F:DNA binding"/>
    <property type="evidence" value="ECO:0007669"/>
    <property type="project" value="UniProtKB-UniRule"/>
</dbReference>
<dbReference type="Pfam" id="PF14278">
    <property type="entry name" value="TetR_C_8"/>
    <property type="match status" value="1"/>
</dbReference>
<dbReference type="InterPro" id="IPR050624">
    <property type="entry name" value="HTH-type_Tx_Regulator"/>
</dbReference>
<dbReference type="Gene3D" id="1.10.357.10">
    <property type="entry name" value="Tetracycline Repressor, domain 2"/>
    <property type="match status" value="1"/>
</dbReference>
<dbReference type="AlphaFoldDB" id="G5KEC4"/>
<keyword evidence="1 2" id="KW-0238">DNA-binding</keyword>
<organism evidence="4 5">
    <name type="scientific">Streptococcus urinalis 2285-97</name>
    <dbReference type="NCBI Taxonomy" id="764291"/>
    <lineage>
        <taxon>Bacteria</taxon>
        <taxon>Bacillati</taxon>
        <taxon>Bacillota</taxon>
        <taxon>Bacilli</taxon>
        <taxon>Lactobacillales</taxon>
        <taxon>Streptococcaceae</taxon>
        <taxon>Streptococcus</taxon>
    </lineage>
</organism>
<evidence type="ECO:0000259" key="3">
    <source>
        <dbReference type="PROSITE" id="PS50977"/>
    </source>
</evidence>
<evidence type="ECO:0000256" key="2">
    <source>
        <dbReference type="PROSITE-ProRule" id="PRU00335"/>
    </source>
</evidence>
<feature type="DNA-binding region" description="H-T-H motif" evidence="2">
    <location>
        <begin position="31"/>
        <end position="50"/>
    </location>
</feature>
<feature type="domain" description="HTH tetR-type" evidence="3">
    <location>
        <begin position="8"/>
        <end position="68"/>
    </location>
</feature>
<dbReference type="Pfam" id="PF00440">
    <property type="entry name" value="TetR_N"/>
    <property type="match status" value="1"/>
</dbReference>
<gene>
    <name evidence="4" type="ORF">STRUR_2062</name>
</gene>
<dbReference type="PANTHER" id="PTHR43479:SF7">
    <property type="entry name" value="TETR-FAMILY TRANSCRIPTIONAL REGULATOR"/>
    <property type="match status" value="1"/>
</dbReference>
<evidence type="ECO:0000313" key="5">
    <source>
        <dbReference type="Proteomes" id="UP000005388"/>
    </source>
</evidence>
<proteinExistence type="predicted"/>
<dbReference type="Proteomes" id="UP000005388">
    <property type="component" value="Unassembled WGS sequence"/>
</dbReference>
<dbReference type="InterPro" id="IPR009057">
    <property type="entry name" value="Homeodomain-like_sf"/>
</dbReference>
<dbReference type="PANTHER" id="PTHR43479">
    <property type="entry name" value="ACREF/ENVCD OPERON REPRESSOR-RELATED"/>
    <property type="match status" value="1"/>
</dbReference>
<accession>G5KEC4</accession>
<dbReference type="InterPro" id="IPR039532">
    <property type="entry name" value="TetR_C_Firmicutes"/>
</dbReference>
<dbReference type="RefSeq" id="WP_006739770.1">
    <property type="nucleotide sequence ID" value="NZ_AEUZ02000001.1"/>
</dbReference>
<name>G5KEC4_9STRE</name>
<dbReference type="PROSITE" id="PS50977">
    <property type="entry name" value="HTH_TETR_2"/>
    <property type="match status" value="1"/>
</dbReference>
<keyword evidence="5" id="KW-1185">Reference proteome</keyword>